<reference evidence="1" key="2">
    <citation type="submission" date="2023-04" db="EMBL/GenBank/DDBJ databases">
        <title>Paracnuella aquatica gen. nov., sp. nov., a member of the family Chitinophagaceae isolated from a hot spring.</title>
        <authorList>
            <person name="Wang C."/>
        </authorList>
    </citation>
    <scope>NUCLEOTIDE SEQUENCE</scope>
    <source>
        <strain evidence="1">LB-8</strain>
    </source>
</reference>
<protein>
    <submittedName>
        <fullName evidence="1">Uncharacterized protein</fullName>
    </submittedName>
</protein>
<dbReference type="PROSITE" id="PS51257">
    <property type="entry name" value="PROKAR_LIPOPROTEIN"/>
    <property type="match status" value="1"/>
</dbReference>
<organism evidence="1 2">
    <name type="scientific">Paraflavisolibacter caeni</name>
    <dbReference type="NCBI Taxonomy" id="2982496"/>
    <lineage>
        <taxon>Bacteria</taxon>
        <taxon>Pseudomonadati</taxon>
        <taxon>Bacteroidota</taxon>
        <taxon>Chitinophagia</taxon>
        <taxon>Chitinophagales</taxon>
        <taxon>Chitinophagaceae</taxon>
        <taxon>Paraflavisolibacter</taxon>
    </lineage>
</organism>
<sequence length="398" mass="44765">MKQLKILTGITITFAILFTACKKDISTDTSVAPQVVKADRLAVVSPSTKISPALRDKLAKMPAGYEKRLANNPVLSLKIQSEYHEMALKAMNVVESTPCDGNTLLYQWLDKQIADWDGETLFWAAISGMLSFPSYDALFFENSSANQFFGVNQEYTHRVTKTFGDLQRFWNIQSNSIVLDAVHGNMLHDRNKLIRMDMILFGDSQEAAEYWADLIMMLVEEVPQYRNGNHPIFTFNAYAQSTFDFPPYGKIPDKIVIGDGIMEAFSAIGYADVAPQAIAAHEFGHHIQYQLHLLDGQISPEATRKSELMADAYAAYFLSHSRGASMQWKRVKQFLQVFFNIGDCAFSDDSHHGTPTQRIAAAEWGYQVAENARKQGHILPAQKFTALFNAQLPMILKQ</sequence>
<name>A0A9X3BH23_9BACT</name>
<gene>
    <name evidence="1" type="ORF">OCK74_04515</name>
</gene>
<dbReference type="AlphaFoldDB" id="A0A9X3BH23"/>
<comment type="caution">
    <text evidence="1">The sequence shown here is derived from an EMBL/GenBank/DDBJ whole genome shotgun (WGS) entry which is preliminary data.</text>
</comment>
<dbReference type="Proteomes" id="UP001155483">
    <property type="component" value="Unassembled WGS sequence"/>
</dbReference>
<evidence type="ECO:0000313" key="1">
    <source>
        <dbReference type="EMBL" id="MCU7548363.1"/>
    </source>
</evidence>
<accession>A0A9X3BH23</accession>
<keyword evidence="2" id="KW-1185">Reference proteome</keyword>
<reference evidence="1" key="1">
    <citation type="submission" date="2022-09" db="EMBL/GenBank/DDBJ databases">
        <authorList>
            <person name="Yuan C."/>
            <person name="Ke Z."/>
        </authorList>
    </citation>
    <scope>NUCLEOTIDE SEQUENCE</scope>
    <source>
        <strain evidence="1">LB-8</strain>
    </source>
</reference>
<dbReference type="RefSeq" id="WP_279295811.1">
    <property type="nucleotide sequence ID" value="NZ_JAOTIF010000002.1"/>
</dbReference>
<proteinExistence type="predicted"/>
<evidence type="ECO:0000313" key="2">
    <source>
        <dbReference type="Proteomes" id="UP001155483"/>
    </source>
</evidence>
<dbReference type="EMBL" id="JAOTIF010000002">
    <property type="protein sequence ID" value="MCU7548363.1"/>
    <property type="molecule type" value="Genomic_DNA"/>
</dbReference>